<dbReference type="Gene3D" id="1.10.357.10">
    <property type="entry name" value="Tetracycline Repressor, domain 2"/>
    <property type="match status" value="1"/>
</dbReference>
<dbReference type="InterPro" id="IPR036271">
    <property type="entry name" value="Tet_transcr_reg_TetR-rel_C_sf"/>
</dbReference>
<proteinExistence type="predicted"/>
<evidence type="ECO:0000256" key="2">
    <source>
        <dbReference type="PROSITE-ProRule" id="PRU00335"/>
    </source>
</evidence>
<evidence type="ECO:0000259" key="3">
    <source>
        <dbReference type="PROSITE" id="PS50977"/>
    </source>
</evidence>
<reference evidence="5" key="1">
    <citation type="journal article" date="2019" name="Int. J. Syst. Evol. Microbiol.">
        <title>The Global Catalogue of Microorganisms (GCM) 10K type strain sequencing project: providing services to taxonomists for standard genome sequencing and annotation.</title>
        <authorList>
            <consortium name="The Broad Institute Genomics Platform"/>
            <consortium name="The Broad Institute Genome Sequencing Center for Infectious Disease"/>
            <person name="Wu L."/>
            <person name="Ma J."/>
        </authorList>
    </citation>
    <scope>NUCLEOTIDE SEQUENCE [LARGE SCALE GENOMIC DNA]</scope>
    <source>
        <strain evidence="5">JCM 16904</strain>
    </source>
</reference>
<dbReference type="Pfam" id="PF17926">
    <property type="entry name" value="TetR_C_21"/>
    <property type="match status" value="1"/>
</dbReference>
<dbReference type="SUPFAM" id="SSF46689">
    <property type="entry name" value="Homeodomain-like"/>
    <property type="match status" value="1"/>
</dbReference>
<dbReference type="PANTHER" id="PTHR30328">
    <property type="entry name" value="TRANSCRIPTIONAL REPRESSOR"/>
    <property type="match status" value="1"/>
</dbReference>
<sequence>MARDADKTKEKLLSAATAEFAAHGVAGARIDRIAERAGVNKRMIYAYYGNKEQLHATVLEHSLDRLVEAVPLTTDDLPGYAGRLFDYLVDHPERHRLALWRILEGSPSTEAEQRSTARKLAALAEARAHDGALDPVALLMFIMSIVQAWPSTYGALGRPSYADAATQRATVVEAIRRLTTP</sequence>
<dbReference type="PRINTS" id="PR00455">
    <property type="entry name" value="HTHTETR"/>
</dbReference>
<evidence type="ECO:0000313" key="4">
    <source>
        <dbReference type="EMBL" id="GAA3716638.1"/>
    </source>
</evidence>
<feature type="domain" description="HTH tetR-type" evidence="3">
    <location>
        <begin position="6"/>
        <end position="66"/>
    </location>
</feature>
<dbReference type="Proteomes" id="UP001500902">
    <property type="component" value="Unassembled WGS sequence"/>
</dbReference>
<evidence type="ECO:0000313" key="5">
    <source>
        <dbReference type="Proteomes" id="UP001500902"/>
    </source>
</evidence>
<comment type="caution">
    <text evidence="4">The sequence shown here is derived from an EMBL/GenBank/DDBJ whole genome shotgun (WGS) entry which is preliminary data.</text>
</comment>
<dbReference type="SUPFAM" id="SSF48498">
    <property type="entry name" value="Tetracyclin repressor-like, C-terminal domain"/>
    <property type="match status" value="1"/>
</dbReference>
<keyword evidence="5" id="KW-1185">Reference proteome</keyword>
<accession>A0ABP7EAT7</accession>
<keyword evidence="1 2" id="KW-0238">DNA-binding</keyword>
<name>A0ABP7EAT7_9ACTN</name>
<dbReference type="InterPro" id="IPR041467">
    <property type="entry name" value="Sco4008_C"/>
</dbReference>
<dbReference type="InterPro" id="IPR001647">
    <property type="entry name" value="HTH_TetR"/>
</dbReference>
<protein>
    <submittedName>
        <fullName evidence="4">TetR family transcriptional regulator</fullName>
    </submittedName>
</protein>
<dbReference type="PANTHER" id="PTHR30328:SF54">
    <property type="entry name" value="HTH-TYPE TRANSCRIPTIONAL REPRESSOR SCO4008"/>
    <property type="match status" value="1"/>
</dbReference>
<dbReference type="PROSITE" id="PS50977">
    <property type="entry name" value="HTH_TETR_2"/>
    <property type="match status" value="1"/>
</dbReference>
<dbReference type="Pfam" id="PF00440">
    <property type="entry name" value="TetR_N"/>
    <property type="match status" value="1"/>
</dbReference>
<dbReference type="InterPro" id="IPR050109">
    <property type="entry name" value="HTH-type_TetR-like_transc_reg"/>
</dbReference>
<dbReference type="InterPro" id="IPR009057">
    <property type="entry name" value="Homeodomain-like_sf"/>
</dbReference>
<feature type="DNA-binding region" description="H-T-H motif" evidence="2">
    <location>
        <begin position="29"/>
        <end position="48"/>
    </location>
</feature>
<evidence type="ECO:0000256" key="1">
    <source>
        <dbReference type="ARBA" id="ARBA00023125"/>
    </source>
</evidence>
<organism evidence="4 5">
    <name type="scientific">Nonomuraea antimicrobica</name>
    <dbReference type="NCBI Taxonomy" id="561173"/>
    <lineage>
        <taxon>Bacteria</taxon>
        <taxon>Bacillati</taxon>
        <taxon>Actinomycetota</taxon>
        <taxon>Actinomycetes</taxon>
        <taxon>Streptosporangiales</taxon>
        <taxon>Streptosporangiaceae</taxon>
        <taxon>Nonomuraea</taxon>
    </lineage>
</organism>
<dbReference type="RefSeq" id="WP_344895921.1">
    <property type="nucleotide sequence ID" value="NZ_BAAAZP010000236.1"/>
</dbReference>
<dbReference type="EMBL" id="BAAAZP010000236">
    <property type="protein sequence ID" value="GAA3716638.1"/>
    <property type="molecule type" value="Genomic_DNA"/>
</dbReference>
<gene>
    <name evidence="4" type="ORF">GCM10022224_097850</name>
</gene>